<evidence type="ECO:0000313" key="2">
    <source>
        <dbReference type="Proteomes" id="UP000789920"/>
    </source>
</evidence>
<sequence>MFNTFEGNFKTRPKINLGGQRVQEDKSTLIKKNKEQRRERDNERLRQKSAVKIQAFYRGRNVAGNLRNKERALWDQNAEAIFRAVHNKWDVNAATSLVDLVRSFLFFYRPNRDIQRELCLCQILRKQMFDVETIFVPFYYEDLRHTWFHQLKKLLLIFLKSVGSQYIYRDTDIIDYLNTLLLTVDVNKYRQLEEGGRSV</sequence>
<keyword evidence="2" id="KW-1185">Reference proteome</keyword>
<reference evidence="1" key="1">
    <citation type="submission" date="2021-06" db="EMBL/GenBank/DDBJ databases">
        <authorList>
            <person name="Kallberg Y."/>
            <person name="Tangrot J."/>
            <person name="Rosling A."/>
        </authorList>
    </citation>
    <scope>NUCLEOTIDE SEQUENCE</scope>
    <source>
        <strain evidence="1">MA461A</strain>
    </source>
</reference>
<protein>
    <submittedName>
        <fullName evidence="1">28677_t:CDS:1</fullName>
    </submittedName>
</protein>
<evidence type="ECO:0000313" key="1">
    <source>
        <dbReference type="EMBL" id="CAG8545276.1"/>
    </source>
</evidence>
<comment type="caution">
    <text evidence="1">The sequence shown here is derived from an EMBL/GenBank/DDBJ whole genome shotgun (WGS) entry which is preliminary data.</text>
</comment>
<proteinExistence type="predicted"/>
<organism evidence="1 2">
    <name type="scientific">Racocetra persica</name>
    <dbReference type="NCBI Taxonomy" id="160502"/>
    <lineage>
        <taxon>Eukaryota</taxon>
        <taxon>Fungi</taxon>
        <taxon>Fungi incertae sedis</taxon>
        <taxon>Mucoromycota</taxon>
        <taxon>Glomeromycotina</taxon>
        <taxon>Glomeromycetes</taxon>
        <taxon>Diversisporales</taxon>
        <taxon>Gigasporaceae</taxon>
        <taxon>Racocetra</taxon>
    </lineage>
</organism>
<name>A0ACA9LW48_9GLOM</name>
<dbReference type="EMBL" id="CAJVQC010004794">
    <property type="protein sequence ID" value="CAG8545276.1"/>
    <property type="molecule type" value="Genomic_DNA"/>
</dbReference>
<dbReference type="Proteomes" id="UP000789920">
    <property type="component" value="Unassembled WGS sequence"/>
</dbReference>
<gene>
    <name evidence="1" type="ORF">RPERSI_LOCUS3723</name>
</gene>
<accession>A0ACA9LW48</accession>